<reference evidence="2 3" key="1">
    <citation type="submission" date="2014-08" db="EMBL/GenBank/DDBJ databases">
        <authorList>
            <person name="Hassan Y.I."/>
            <person name="Lepp D."/>
            <person name="Zhou T."/>
        </authorList>
    </citation>
    <scope>NUCLEOTIDE SEQUENCE [LARGE SCALE GENOMIC DNA]</scope>
    <source>
        <strain evidence="2 3">IFO13584</strain>
    </source>
</reference>
<sequence>MKRNPFVATCLFALFASMAFAQDVVPEVLMDAAQSSVPGRQIDIRGLVPGMSADEARAALASISGTAAEETTTSTTISSNGIMVRSVPYTRALWVDHDGERLSARLSGLSSGNQTVFVQREADYRNTDRQAPLYEPFLASLLEKYGTPSFRKDGQSVTYLIWSYKDGQPAPCDPSGTPQCLEPEIAFQYLPQQAEAYDVIVYAAIGRETGTDRVAIFKLSSTDLSIKWTADEADAAGLRPALDAALAEARAKAPKLAL</sequence>
<name>A0A087M2X5_9HYPH</name>
<feature type="signal peptide" evidence="1">
    <location>
        <begin position="1"/>
        <end position="21"/>
    </location>
</feature>
<gene>
    <name evidence="2" type="ORF">JP75_10055</name>
</gene>
<dbReference type="AlphaFoldDB" id="A0A087M2X5"/>
<dbReference type="OrthoDB" id="7945485at2"/>
<proteinExistence type="predicted"/>
<keyword evidence="3" id="KW-1185">Reference proteome</keyword>
<feature type="chain" id="PRO_5001825837" evidence="1">
    <location>
        <begin position="22"/>
        <end position="258"/>
    </location>
</feature>
<organism evidence="2 3">
    <name type="scientific">Devosia riboflavina</name>
    <dbReference type="NCBI Taxonomy" id="46914"/>
    <lineage>
        <taxon>Bacteria</taxon>
        <taxon>Pseudomonadati</taxon>
        <taxon>Pseudomonadota</taxon>
        <taxon>Alphaproteobacteria</taxon>
        <taxon>Hyphomicrobiales</taxon>
        <taxon>Devosiaceae</taxon>
        <taxon>Devosia</taxon>
    </lineage>
</organism>
<dbReference type="RefSeq" id="WP_035082331.1">
    <property type="nucleotide sequence ID" value="NZ_JQGC01000007.1"/>
</dbReference>
<accession>A0A087M2X5</accession>
<evidence type="ECO:0000313" key="3">
    <source>
        <dbReference type="Proteomes" id="UP000028981"/>
    </source>
</evidence>
<comment type="caution">
    <text evidence="2">The sequence shown here is derived from an EMBL/GenBank/DDBJ whole genome shotgun (WGS) entry which is preliminary data.</text>
</comment>
<dbReference type="EMBL" id="JQGC01000007">
    <property type="protein sequence ID" value="KFL31228.1"/>
    <property type="molecule type" value="Genomic_DNA"/>
</dbReference>
<keyword evidence="1" id="KW-0732">Signal</keyword>
<evidence type="ECO:0000256" key="1">
    <source>
        <dbReference type="SAM" id="SignalP"/>
    </source>
</evidence>
<dbReference type="Proteomes" id="UP000028981">
    <property type="component" value="Unassembled WGS sequence"/>
</dbReference>
<evidence type="ECO:0000313" key="2">
    <source>
        <dbReference type="EMBL" id="KFL31228.1"/>
    </source>
</evidence>
<protein>
    <submittedName>
        <fullName evidence="2">Uncharacterized protein</fullName>
    </submittedName>
</protein>